<reference evidence="1 2" key="1">
    <citation type="submission" date="2013-03" db="EMBL/GenBank/DDBJ databases">
        <authorList>
            <person name="Linke B."/>
        </authorList>
    </citation>
    <scope>NUCLEOTIDE SEQUENCE [LARGE SCALE GENOMIC DNA]</scope>
    <source>
        <strain evidence="1 2">B13</strain>
    </source>
</reference>
<dbReference type="OrthoDB" id="8857594at2"/>
<evidence type="ECO:0000313" key="2">
    <source>
        <dbReference type="Proteomes" id="UP000025241"/>
    </source>
</evidence>
<dbReference type="eggNOG" id="ENOG5032X2R">
    <property type="taxonomic scope" value="Bacteria"/>
</dbReference>
<keyword evidence="2" id="KW-1185">Reference proteome</keyword>
<accession>A0A024HB20</accession>
<evidence type="ECO:0000313" key="1">
    <source>
        <dbReference type="EMBL" id="CDF81673.1"/>
    </source>
</evidence>
<dbReference type="AlphaFoldDB" id="A0A024HB20"/>
<protein>
    <submittedName>
        <fullName evidence="1">Uncharacterized protein</fullName>
    </submittedName>
</protein>
<dbReference type="EMBL" id="HG322950">
    <property type="protein sequence ID" value="CDF81673.1"/>
    <property type="molecule type" value="Genomic_DNA"/>
</dbReference>
<dbReference type="KEGG" id="pkc:PKB_0294"/>
<dbReference type="STRING" id="1301098.PKB_0294"/>
<proteinExistence type="predicted"/>
<organism evidence="1 2">
    <name type="scientific">Pseudomonas knackmussii (strain DSM 6978 / CCUG 54928 / LMG 23759 / B13)</name>
    <dbReference type="NCBI Taxonomy" id="1301098"/>
    <lineage>
        <taxon>Bacteria</taxon>
        <taxon>Pseudomonadati</taxon>
        <taxon>Pseudomonadota</taxon>
        <taxon>Gammaproteobacteria</taxon>
        <taxon>Pseudomonadales</taxon>
        <taxon>Pseudomonadaceae</taxon>
        <taxon>Pseudomonas</taxon>
    </lineage>
</organism>
<dbReference type="Proteomes" id="UP000025241">
    <property type="component" value="Chromosome I"/>
</dbReference>
<gene>
    <name evidence="1" type="ORF">PKB_0294</name>
</gene>
<dbReference type="HOGENOM" id="CLU_155880_0_0_6"/>
<sequence length="135" mass="14893">MTQHTFKRSIEEPLRSGLDWKNTWTDVDQGLIHCWETGRRRAVAEPQLAEACRADELPPLGWKGGVVKLLKKSDKPGSYKYLAEWQGLRGEDLSIDLSQEVSLVCSKTGMTVIFTSDLSKLAGPGGSDEGEDDNG</sequence>
<reference evidence="1 2" key="2">
    <citation type="submission" date="2014-05" db="EMBL/GenBank/DDBJ databases">
        <title>Genome sequence of the 3-chlorobenzoate degrading bacterium Pseudomonas knackmussii B13 shows multiple evidence for horizontal gene transfer.</title>
        <authorList>
            <person name="Miyazaki R."/>
            <person name="Bertelli C."/>
            <person name="Falquet L."/>
            <person name="Robinson-Rechavi M."/>
            <person name="Gharib W."/>
            <person name="Roy S."/>
            <person name="Van der Meer J.R."/>
        </authorList>
    </citation>
    <scope>NUCLEOTIDE SEQUENCE [LARGE SCALE GENOMIC DNA]</scope>
    <source>
        <strain evidence="1 2">B13</strain>
    </source>
</reference>
<dbReference type="RefSeq" id="WP_043248413.1">
    <property type="nucleotide sequence ID" value="NZ_HG322950.1"/>
</dbReference>
<name>A0A024HB20_PSEKB</name>